<gene>
    <name evidence="4" type="ORF">A3I41_01890</name>
</gene>
<keyword evidence="2" id="KW-0418">Kinase</keyword>
<evidence type="ECO:0000256" key="1">
    <source>
        <dbReference type="ARBA" id="ARBA00022679"/>
    </source>
</evidence>
<reference evidence="4 5" key="1">
    <citation type="journal article" date="2016" name="Nat. Commun.">
        <title>Thousands of microbial genomes shed light on interconnected biogeochemical processes in an aquifer system.</title>
        <authorList>
            <person name="Anantharaman K."/>
            <person name="Brown C.T."/>
            <person name="Hug L.A."/>
            <person name="Sharon I."/>
            <person name="Castelle C.J."/>
            <person name="Probst A.J."/>
            <person name="Thomas B.C."/>
            <person name="Singh A."/>
            <person name="Wilkins M.J."/>
            <person name="Karaoz U."/>
            <person name="Brodie E.L."/>
            <person name="Williams K.H."/>
            <person name="Hubbard S.S."/>
            <person name="Banfield J.F."/>
        </authorList>
    </citation>
    <scope>NUCLEOTIDE SEQUENCE [LARGE SCALE GENOMIC DNA]</scope>
</reference>
<dbReference type="InterPro" id="IPR011611">
    <property type="entry name" value="PfkB_dom"/>
</dbReference>
<dbReference type="GO" id="GO:0006796">
    <property type="term" value="P:phosphate-containing compound metabolic process"/>
    <property type="evidence" value="ECO:0007669"/>
    <property type="project" value="UniProtKB-ARBA"/>
</dbReference>
<dbReference type="InterPro" id="IPR029056">
    <property type="entry name" value="Ribokinase-like"/>
</dbReference>
<feature type="domain" description="Carbohydrate kinase PfkB" evidence="3">
    <location>
        <begin position="56"/>
        <end position="306"/>
    </location>
</feature>
<dbReference type="EMBL" id="MGEQ01000010">
    <property type="protein sequence ID" value="OGL86295.1"/>
    <property type="molecule type" value="Genomic_DNA"/>
</dbReference>
<dbReference type="PANTHER" id="PTHR10584">
    <property type="entry name" value="SUGAR KINASE"/>
    <property type="match status" value="1"/>
</dbReference>
<comment type="caution">
    <text evidence="4">The sequence shown here is derived from an EMBL/GenBank/DDBJ whole genome shotgun (WGS) entry which is preliminary data.</text>
</comment>
<dbReference type="AlphaFoldDB" id="A0A1F7V7B7"/>
<sequence length="324" mass="35312">MQTLPTLQTSPTQIMSYDFLTIGAATRDIFLVSDAFRSVPNKTFEGGHAECVPLGSKIEIQTFVATTGGGATNAAATFRSLGFRTALICRIGDDSIGRDVLEDLKRYRIESKYINRIKGGQTAYSTLLTMPEGERTVLVYRGVSSKFTDADIHWSAIRKSKWVYLTSLGGNFDLSKKIVAFAHKHHIKIAWNPGVGELKKGVKAFASLLPFVDVFIVNKEEEAYVKNVRARITLVTDGSKGTNMFLEKKRIKIGTSSSKGISKTGAGDAFGSGFVAALIKFKDPIMAARIGTINAESVIQHLGAKKGVLNAWPMEAKLKKIKVS</sequence>
<dbReference type="Gene3D" id="3.40.1190.20">
    <property type="match status" value="1"/>
</dbReference>
<dbReference type="PRINTS" id="PR00990">
    <property type="entry name" value="RIBOKINASE"/>
</dbReference>
<name>A0A1F7V7B7_9BACT</name>
<dbReference type="Pfam" id="PF00294">
    <property type="entry name" value="PfkB"/>
    <property type="match status" value="1"/>
</dbReference>
<keyword evidence="1" id="KW-0808">Transferase</keyword>
<dbReference type="PANTHER" id="PTHR10584:SF166">
    <property type="entry name" value="RIBOKINASE"/>
    <property type="match status" value="1"/>
</dbReference>
<dbReference type="GO" id="GO:0016301">
    <property type="term" value="F:kinase activity"/>
    <property type="evidence" value="ECO:0007669"/>
    <property type="project" value="UniProtKB-KW"/>
</dbReference>
<proteinExistence type="predicted"/>
<evidence type="ECO:0000256" key="2">
    <source>
        <dbReference type="ARBA" id="ARBA00022777"/>
    </source>
</evidence>
<protein>
    <recommendedName>
        <fullName evidence="3">Carbohydrate kinase PfkB domain-containing protein</fullName>
    </recommendedName>
</protein>
<dbReference type="SUPFAM" id="SSF53613">
    <property type="entry name" value="Ribokinase-like"/>
    <property type="match status" value="1"/>
</dbReference>
<evidence type="ECO:0000313" key="5">
    <source>
        <dbReference type="Proteomes" id="UP000176593"/>
    </source>
</evidence>
<dbReference type="Proteomes" id="UP000176593">
    <property type="component" value="Unassembled WGS sequence"/>
</dbReference>
<evidence type="ECO:0000313" key="4">
    <source>
        <dbReference type="EMBL" id="OGL86295.1"/>
    </source>
</evidence>
<evidence type="ECO:0000259" key="3">
    <source>
        <dbReference type="Pfam" id="PF00294"/>
    </source>
</evidence>
<organism evidence="4 5">
    <name type="scientific">Candidatus Uhrbacteria bacterium RIFCSPLOWO2_02_FULL_48_18</name>
    <dbReference type="NCBI Taxonomy" id="1802408"/>
    <lineage>
        <taxon>Bacteria</taxon>
        <taxon>Candidatus Uhriibacteriota</taxon>
    </lineage>
</organism>
<dbReference type="InterPro" id="IPR002139">
    <property type="entry name" value="Ribo/fructo_kinase"/>
</dbReference>
<accession>A0A1F7V7B7</accession>